<name>A0ABQ9V678_SAGOE</name>
<evidence type="ECO:0000313" key="3">
    <source>
        <dbReference type="Proteomes" id="UP001266305"/>
    </source>
</evidence>
<comment type="caution">
    <text evidence="2">The sequence shown here is derived from an EMBL/GenBank/DDBJ whole genome shotgun (WGS) entry which is preliminary data.</text>
</comment>
<accession>A0ABQ9V678</accession>
<organism evidence="2 3">
    <name type="scientific">Saguinus oedipus</name>
    <name type="common">Cotton-top tamarin</name>
    <name type="synonym">Oedipomidas oedipus</name>
    <dbReference type="NCBI Taxonomy" id="9490"/>
    <lineage>
        <taxon>Eukaryota</taxon>
        <taxon>Metazoa</taxon>
        <taxon>Chordata</taxon>
        <taxon>Craniata</taxon>
        <taxon>Vertebrata</taxon>
        <taxon>Euteleostomi</taxon>
        <taxon>Mammalia</taxon>
        <taxon>Eutheria</taxon>
        <taxon>Euarchontoglires</taxon>
        <taxon>Primates</taxon>
        <taxon>Haplorrhini</taxon>
        <taxon>Platyrrhini</taxon>
        <taxon>Cebidae</taxon>
        <taxon>Callitrichinae</taxon>
        <taxon>Saguinus</taxon>
    </lineage>
</organism>
<gene>
    <name evidence="2" type="ORF">P7K49_018391</name>
</gene>
<dbReference type="Proteomes" id="UP001266305">
    <property type="component" value="Unassembled WGS sequence"/>
</dbReference>
<dbReference type="PANTHER" id="PTHR46657:SF1">
    <property type="entry name" value="CENTROSOMAL PROTEIN OF 128 KDA"/>
    <property type="match status" value="1"/>
</dbReference>
<evidence type="ECO:0000256" key="1">
    <source>
        <dbReference type="SAM" id="Coils"/>
    </source>
</evidence>
<sequence>MEKVPEEAESLEEKNMAKVHRCQLEKLKSQCDRLTEELTQNENENKNLKLKYQCLKDQLEEREFRDENQTMLNRLKQLIHKGGTCVKRAGSFISK</sequence>
<dbReference type="InterPro" id="IPR026652">
    <property type="entry name" value="CEP128"/>
</dbReference>
<keyword evidence="1" id="KW-0175">Coiled coil</keyword>
<feature type="coiled-coil region" evidence="1">
    <location>
        <begin position="17"/>
        <end position="65"/>
    </location>
</feature>
<dbReference type="EMBL" id="JASSZA010000008">
    <property type="protein sequence ID" value="KAK2104535.1"/>
    <property type="molecule type" value="Genomic_DNA"/>
</dbReference>
<reference evidence="2 3" key="1">
    <citation type="submission" date="2023-05" db="EMBL/GenBank/DDBJ databases">
        <title>B98-5 Cell Line De Novo Hybrid Assembly: An Optical Mapping Approach.</title>
        <authorList>
            <person name="Kananen K."/>
            <person name="Auerbach J.A."/>
            <person name="Kautto E."/>
            <person name="Blachly J.S."/>
        </authorList>
    </citation>
    <scope>NUCLEOTIDE SEQUENCE [LARGE SCALE GENOMIC DNA]</scope>
    <source>
        <strain evidence="2">B95-8</strain>
        <tissue evidence="2">Cell line</tissue>
    </source>
</reference>
<dbReference type="PANTHER" id="PTHR46657">
    <property type="entry name" value="CENTROSOMAL PROTEIN OF 128 KDA"/>
    <property type="match status" value="1"/>
</dbReference>
<protein>
    <submittedName>
        <fullName evidence="2">Uncharacterized protein</fullName>
    </submittedName>
</protein>
<proteinExistence type="predicted"/>
<keyword evidence="3" id="KW-1185">Reference proteome</keyword>
<evidence type="ECO:0000313" key="2">
    <source>
        <dbReference type="EMBL" id="KAK2104535.1"/>
    </source>
</evidence>